<dbReference type="EMBL" id="PDUD01000001">
    <property type="protein sequence ID" value="PHN08590.1"/>
    <property type="molecule type" value="Genomic_DNA"/>
</dbReference>
<dbReference type="PANTHER" id="PTHR12526:SF638">
    <property type="entry name" value="SPORE COAT PROTEIN SA"/>
    <property type="match status" value="1"/>
</dbReference>
<dbReference type="RefSeq" id="WP_099148180.1">
    <property type="nucleotide sequence ID" value="NZ_PDUD01000001.1"/>
</dbReference>
<dbReference type="AlphaFoldDB" id="A0A2D0NJM3"/>
<dbReference type="SUPFAM" id="SSF53756">
    <property type="entry name" value="UDP-Glycosyltransferase/glycogen phosphorylase"/>
    <property type="match status" value="1"/>
</dbReference>
<dbReference type="InterPro" id="IPR001296">
    <property type="entry name" value="Glyco_trans_1"/>
</dbReference>
<gene>
    <name evidence="2" type="ORF">CRP01_01375</name>
</gene>
<comment type="caution">
    <text evidence="2">The sequence shown here is derived from an EMBL/GenBank/DDBJ whole genome shotgun (WGS) entry which is preliminary data.</text>
</comment>
<dbReference type="CDD" id="cd03801">
    <property type="entry name" value="GT4_PimA-like"/>
    <property type="match status" value="1"/>
</dbReference>
<dbReference type="GO" id="GO:0016757">
    <property type="term" value="F:glycosyltransferase activity"/>
    <property type="evidence" value="ECO:0007669"/>
    <property type="project" value="InterPro"/>
</dbReference>
<dbReference type="Pfam" id="PF00534">
    <property type="entry name" value="Glycos_transf_1"/>
    <property type="match status" value="1"/>
</dbReference>
<evidence type="ECO:0000313" key="3">
    <source>
        <dbReference type="Proteomes" id="UP000223913"/>
    </source>
</evidence>
<organism evidence="2 3">
    <name type="scientific">Flavilitoribacter nigricans (strain ATCC 23147 / DSM 23189 / NBRC 102662 / NCIMB 1420 / SS-2)</name>
    <name type="common">Lewinella nigricans</name>
    <dbReference type="NCBI Taxonomy" id="1122177"/>
    <lineage>
        <taxon>Bacteria</taxon>
        <taxon>Pseudomonadati</taxon>
        <taxon>Bacteroidota</taxon>
        <taxon>Saprospiria</taxon>
        <taxon>Saprospirales</taxon>
        <taxon>Lewinellaceae</taxon>
        <taxon>Flavilitoribacter</taxon>
    </lineage>
</organism>
<dbReference type="Proteomes" id="UP000223913">
    <property type="component" value="Unassembled WGS sequence"/>
</dbReference>
<accession>A0A2D0NJM3</accession>
<evidence type="ECO:0000259" key="1">
    <source>
        <dbReference type="Pfam" id="PF00534"/>
    </source>
</evidence>
<proteinExistence type="predicted"/>
<keyword evidence="3" id="KW-1185">Reference proteome</keyword>
<sequence length="370" mass="41563">MLSRRKVILVGPPTGREISGAYGGGTGGYTRKMQLYLNHFRSDRFVQVPCFHSVRGQSFTLGLAGRFLHDLSGFARALFRTRAGAVHMLGQYRGATPREFGMTLLALLFRRPYLYEIKAGVFIDWYGHTNPLNRFMIRFVLKKATVVLAQGKPYIDFLATELGIPAVYFPNFVAAAEMIPHRRPSLDVLPVRILFIGYAFEEKGTGELVTACRQMAADYRIQLTTIGAEHPDFRTWADQLSPIKNFTWIRTGKLPHPKVLGQLSENDIYCYPTRHPGEGHNNTINEAMMSGLVVVTTRQGFLASIVGADRGYLLADGSSAAIIAAIHEIMNDKTEAIRRTKNARQYLETHFVDTIAFRKLENAYAKMLPE</sequence>
<name>A0A2D0NJM3_FLAN2</name>
<protein>
    <recommendedName>
        <fullName evidence="1">Glycosyl transferase family 1 domain-containing protein</fullName>
    </recommendedName>
</protein>
<reference evidence="2 3" key="1">
    <citation type="submission" date="2017-10" db="EMBL/GenBank/DDBJ databases">
        <title>The draft genome sequence of Lewinella nigricans NBRC 102662.</title>
        <authorList>
            <person name="Wang K."/>
        </authorList>
    </citation>
    <scope>NUCLEOTIDE SEQUENCE [LARGE SCALE GENOMIC DNA]</scope>
    <source>
        <strain evidence="2 3">NBRC 102662</strain>
    </source>
</reference>
<evidence type="ECO:0000313" key="2">
    <source>
        <dbReference type="EMBL" id="PHN08590.1"/>
    </source>
</evidence>
<dbReference type="Gene3D" id="3.40.50.2000">
    <property type="entry name" value="Glycogen Phosphorylase B"/>
    <property type="match status" value="1"/>
</dbReference>
<feature type="domain" description="Glycosyl transferase family 1" evidence="1">
    <location>
        <begin position="192"/>
        <end position="345"/>
    </location>
</feature>
<dbReference type="PANTHER" id="PTHR12526">
    <property type="entry name" value="GLYCOSYLTRANSFERASE"/>
    <property type="match status" value="1"/>
</dbReference>